<evidence type="ECO:0000256" key="1">
    <source>
        <dbReference type="ARBA" id="ARBA00004418"/>
    </source>
</evidence>
<gene>
    <name evidence="4" type="ORF">HUK65_04745</name>
</gene>
<evidence type="ECO:0000313" key="5">
    <source>
        <dbReference type="Proteomes" id="UP000529417"/>
    </source>
</evidence>
<evidence type="ECO:0000313" key="4">
    <source>
        <dbReference type="EMBL" id="NYS24294.1"/>
    </source>
</evidence>
<accession>A0A7Z0HXV4</accession>
<organism evidence="4 5">
    <name type="scientific">Rhabdonatronobacter sediminivivens</name>
    <dbReference type="NCBI Taxonomy" id="2743469"/>
    <lineage>
        <taxon>Bacteria</taxon>
        <taxon>Pseudomonadati</taxon>
        <taxon>Pseudomonadota</taxon>
        <taxon>Alphaproteobacteria</taxon>
        <taxon>Rhodobacterales</taxon>
        <taxon>Paracoccaceae</taxon>
        <taxon>Rhabdonatronobacter</taxon>
    </lineage>
</organism>
<name>A0A7Z0HXV4_9RHOB</name>
<dbReference type="InterPro" id="IPR006059">
    <property type="entry name" value="SBP"/>
</dbReference>
<reference evidence="4 5" key="1">
    <citation type="journal article" date="2000" name="Arch. Microbiol.">
        <title>Rhodobaca bogoriensis gen. nov. and sp. nov., an alkaliphilic purple nonsulfur bacterium from African Rift Valley soda lakes.</title>
        <authorList>
            <person name="Milford A.D."/>
            <person name="Achenbach L.A."/>
            <person name="Jung D.O."/>
            <person name="Madigan M.T."/>
        </authorList>
    </citation>
    <scope>NUCLEOTIDE SEQUENCE [LARGE SCALE GENOMIC DNA]</scope>
    <source>
        <strain evidence="4 5">2376</strain>
    </source>
</reference>
<feature type="chain" id="PRO_5030664410" evidence="3">
    <location>
        <begin position="27"/>
        <end position="426"/>
    </location>
</feature>
<dbReference type="Gene3D" id="3.40.190.10">
    <property type="entry name" value="Periplasmic binding protein-like II"/>
    <property type="match status" value="1"/>
</dbReference>
<comment type="caution">
    <text evidence="4">The sequence shown here is derived from an EMBL/GenBank/DDBJ whole genome shotgun (WGS) entry which is preliminary data.</text>
</comment>
<dbReference type="PANTHER" id="PTHR43649">
    <property type="entry name" value="ARABINOSE-BINDING PROTEIN-RELATED"/>
    <property type="match status" value="1"/>
</dbReference>
<dbReference type="AlphaFoldDB" id="A0A7Z0HXV4"/>
<evidence type="ECO:0000256" key="3">
    <source>
        <dbReference type="SAM" id="SignalP"/>
    </source>
</evidence>
<comment type="similarity">
    <text evidence="2">Belongs to the bacterial solute-binding protein 1 family.</text>
</comment>
<keyword evidence="3" id="KW-0732">Signal</keyword>
<dbReference type="InterPro" id="IPR050490">
    <property type="entry name" value="Bact_solute-bd_prot1"/>
</dbReference>
<dbReference type="Proteomes" id="UP000529417">
    <property type="component" value="Unassembled WGS sequence"/>
</dbReference>
<dbReference type="Pfam" id="PF01547">
    <property type="entry name" value="SBP_bac_1"/>
    <property type="match status" value="1"/>
</dbReference>
<keyword evidence="5" id="KW-1185">Reference proteome</keyword>
<sequence length="426" mass="45346">MTGGTTMKRILATTATLALSAGMAHAQELRFMCYQDGTECQAWEAQFETFHAENPGITVIVDEVPYAAIIESLPIQLEVGEGPDLARVTDYGGLARYMLDVRPHVSDADAIEARYGQSLAWARVGDNAPDGIYNIVDQLTATGGFANKTFFEQAGVDMPEPGASWADWAEASRAVRDAVGVDFAMAIDRTGHRFAAPAMSFGAALFDDNGDPILVDDGFRAFAEQFVAWHEDGTMARDVWAGAGGGTYQDAAGEFINANLVMYYSGSWQIGRFGRDIGDMFDWVATGAICGPEACTGMPGGAGIVGFSHTQHPEAVGAVMEFIARDDVQAAVLAQTRNIPANAMLQEAGIAYEDVSEDVAAALTAFAASIPSFSDTAYALQGYANNRAIYTSIPARITQAIVGELSLDEALERLDQDIADALAEAQ</sequence>
<proteinExistence type="inferred from homology"/>
<protein>
    <submittedName>
        <fullName evidence="4">Carbohydrate ABC transporter substrate-binding protein</fullName>
    </submittedName>
</protein>
<dbReference type="SUPFAM" id="SSF53850">
    <property type="entry name" value="Periplasmic binding protein-like II"/>
    <property type="match status" value="1"/>
</dbReference>
<dbReference type="EMBL" id="JACBXS010000007">
    <property type="protein sequence ID" value="NYS24294.1"/>
    <property type="molecule type" value="Genomic_DNA"/>
</dbReference>
<comment type="subcellular location">
    <subcellularLocation>
        <location evidence="1">Periplasm</location>
    </subcellularLocation>
</comment>
<feature type="signal peptide" evidence="3">
    <location>
        <begin position="1"/>
        <end position="26"/>
    </location>
</feature>
<dbReference type="GO" id="GO:0042597">
    <property type="term" value="C:periplasmic space"/>
    <property type="evidence" value="ECO:0007669"/>
    <property type="project" value="UniProtKB-SubCell"/>
</dbReference>
<evidence type="ECO:0000256" key="2">
    <source>
        <dbReference type="ARBA" id="ARBA00008520"/>
    </source>
</evidence>